<keyword evidence="1" id="KW-1133">Transmembrane helix</keyword>
<dbReference type="KEGG" id="pbf:CFX0092_A1150"/>
<keyword evidence="3" id="KW-1185">Reference proteome</keyword>
<keyword evidence="1" id="KW-0472">Membrane</keyword>
<dbReference type="AlphaFoldDB" id="A0A160T2B7"/>
<feature type="transmembrane region" description="Helical" evidence="1">
    <location>
        <begin position="65"/>
        <end position="85"/>
    </location>
</feature>
<dbReference type="Proteomes" id="UP000215027">
    <property type="component" value="Chromosome I"/>
</dbReference>
<feature type="transmembrane region" description="Helical" evidence="1">
    <location>
        <begin position="36"/>
        <end position="53"/>
    </location>
</feature>
<dbReference type="OrthoDB" id="199424at2"/>
<proteinExistence type="predicted"/>
<gene>
    <name evidence="2" type="ORF">CFX0092_A1150</name>
</gene>
<evidence type="ECO:0008006" key="4">
    <source>
        <dbReference type="Google" id="ProtNLM"/>
    </source>
</evidence>
<dbReference type="EMBL" id="LN890655">
    <property type="protein sequence ID" value="CUS03028.2"/>
    <property type="molecule type" value="Genomic_DNA"/>
</dbReference>
<accession>A0A160T2B7</accession>
<protein>
    <recommendedName>
        <fullName evidence="4">DUF304 domain-containing protein</fullName>
    </recommendedName>
</protein>
<evidence type="ECO:0000313" key="2">
    <source>
        <dbReference type="EMBL" id="CUS03028.2"/>
    </source>
</evidence>
<organism evidence="2 3">
    <name type="scientific">Candidatus Promineifilum breve</name>
    <dbReference type="NCBI Taxonomy" id="1806508"/>
    <lineage>
        <taxon>Bacteria</taxon>
        <taxon>Bacillati</taxon>
        <taxon>Chloroflexota</taxon>
        <taxon>Ardenticatenia</taxon>
        <taxon>Candidatus Promineifilales</taxon>
        <taxon>Candidatus Promineifilaceae</taxon>
        <taxon>Candidatus Promineifilum</taxon>
    </lineage>
</organism>
<sequence length="188" mass="20885">MPGEATTIITSHLSPGERLLWAGRPKQGLLLRGEDAFLIPFSLIWSLPVLSRLSSRAVLSNPIDLLFLVMGLYLLVGRFIVDAWLRSRTYYGVTDRHGVIIRLSTAAEMQSVSLTSLSYLKLTLRRGGTGTIEIGRPRKSSIFGPRASRAFPFPGAHDYLPPAFEAIPNAREVYDLIVRTQQHTLQAL</sequence>
<evidence type="ECO:0000313" key="3">
    <source>
        <dbReference type="Proteomes" id="UP000215027"/>
    </source>
</evidence>
<dbReference type="RefSeq" id="WP_095042572.1">
    <property type="nucleotide sequence ID" value="NZ_LN890655.1"/>
</dbReference>
<keyword evidence="1" id="KW-0812">Transmembrane</keyword>
<name>A0A160T2B7_9CHLR</name>
<reference evidence="2" key="1">
    <citation type="submission" date="2016-01" db="EMBL/GenBank/DDBJ databases">
        <authorList>
            <person name="Mcilroy J.S."/>
            <person name="Karst M S."/>
            <person name="Albertsen M."/>
        </authorList>
    </citation>
    <scope>NUCLEOTIDE SEQUENCE</scope>
    <source>
        <strain evidence="2">Cfx-K</strain>
    </source>
</reference>
<evidence type="ECO:0000256" key="1">
    <source>
        <dbReference type="SAM" id="Phobius"/>
    </source>
</evidence>